<organism evidence="1">
    <name type="scientific">marine sediment metagenome</name>
    <dbReference type="NCBI Taxonomy" id="412755"/>
    <lineage>
        <taxon>unclassified sequences</taxon>
        <taxon>metagenomes</taxon>
        <taxon>ecological metagenomes</taxon>
    </lineage>
</organism>
<reference evidence="1" key="1">
    <citation type="journal article" date="2015" name="Nature">
        <title>Complex archaea that bridge the gap between prokaryotes and eukaryotes.</title>
        <authorList>
            <person name="Spang A."/>
            <person name="Saw J.H."/>
            <person name="Jorgensen S.L."/>
            <person name="Zaremba-Niedzwiedzka K."/>
            <person name="Martijn J."/>
            <person name="Lind A.E."/>
            <person name="van Eijk R."/>
            <person name="Schleper C."/>
            <person name="Guy L."/>
            <person name="Ettema T.J."/>
        </authorList>
    </citation>
    <scope>NUCLEOTIDE SEQUENCE</scope>
</reference>
<dbReference type="AlphaFoldDB" id="A0A0F9B8B9"/>
<dbReference type="EMBL" id="LAZR01039095">
    <property type="protein sequence ID" value="KKL17855.1"/>
    <property type="molecule type" value="Genomic_DNA"/>
</dbReference>
<accession>A0A0F9B8B9</accession>
<feature type="non-terminal residue" evidence="1">
    <location>
        <position position="1"/>
    </location>
</feature>
<sequence>DGGLEVGGNRITAFHPINFWNPEKMIRQIGDGRLTWSSITTGGFSGVDLYLERQGSGRLHLHTPLVECSMDIANIGFQETNYPAGGLERNVRIFLLPEKLESRTMDLKKTVTLREDGDNPLYVRVTQEDGHRAWSSPTYLAVNGA</sequence>
<proteinExistence type="predicted"/>
<comment type="caution">
    <text evidence="1">The sequence shown here is derived from an EMBL/GenBank/DDBJ whole genome shotgun (WGS) entry which is preliminary data.</text>
</comment>
<gene>
    <name evidence="1" type="ORF">LCGC14_2481340</name>
</gene>
<protein>
    <submittedName>
        <fullName evidence="1">Uncharacterized protein</fullName>
    </submittedName>
</protein>
<evidence type="ECO:0000313" key="1">
    <source>
        <dbReference type="EMBL" id="KKL17855.1"/>
    </source>
</evidence>
<name>A0A0F9B8B9_9ZZZZ</name>